<reference evidence="2" key="1">
    <citation type="submission" date="2019-04" db="EMBL/GenBank/DDBJ databases">
        <title>Friends and foes A comparative genomics studyof 23 Aspergillus species from section Flavi.</title>
        <authorList>
            <consortium name="DOE Joint Genome Institute"/>
            <person name="Kjaerbolling I."/>
            <person name="Vesth T."/>
            <person name="Frisvad J.C."/>
            <person name="Nybo J.L."/>
            <person name="Theobald S."/>
            <person name="Kildgaard S."/>
            <person name="Isbrandt T."/>
            <person name="Kuo A."/>
            <person name="Sato A."/>
            <person name="Lyhne E.K."/>
            <person name="Kogle M.E."/>
            <person name="Wiebenga A."/>
            <person name="Kun R.S."/>
            <person name="Lubbers R.J."/>
            <person name="Makela M.R."/>
            <person name="Barry K."/>
            <person name="Chovatia M."/>
            <person name="Clum A."/>
            <person name="Daum C."/>
            <person name="Haridas S."/>
            <person name="He G."/>
            <person name="LaButti K."/>
            <person name="Lipzen A."/>
            <person name="Mondo S."/>
            <person name="Riley R."/>
            <person name="Salamov A."/>
            <person name="Simmons B.A."/>
            <person name="Magnuson J.K."/>
            <person name="Henrissat B."/>
            <person name="Mortensen U.H."/>
            <person name="Larsen T.O."/>
            <person name="Devries R.P."/>
            <person name="Grigoriev I.V."/>
            <person name="Machida M."/>
            <person name="Baker S.E."/>
            <person name="Andersen M.R."/>
        </authorList>
    </citation>
    <scope>NUCLEOTIDE SEQUENCE [LARGE SCALE GENOMIC DNA]</scope>
    <source>
        <strain evidence="2">CBS 553.77</strain>
    </source>
</reference>
<sequence length="53" mass="5990">MKLTNDFACSSLCLWLFSFFFFSLVPPSGRRSTNSSPIPLLSSHLLCLFLLSF</sequence>
<dbReference type="Proteomes" id="UP000327118">
    <property type="component" value="Unassembled WGS sequence"/>
</dbReference>
<accession>A0A5N6YVZ9</accession>
<dbReference type="EMBL" id="ML739347">
    <property type="protein sequence ID" value="KAE8349093.1"/>
    <property type="molecule type" value="Genomic_DNA"/>
</dbReference>
<protein>
    <submittedName>
        <fullName evidence="1">Uncharacterized protein</fullName>
    </submittedName>
</protein>
<dbReference type="AlphaFoldDB" id="A0A5N6YVZ9"/>
<gene>
    <name evidence="1" type="ORF">BDV28DRAFT_141935</name>
</gene>
<organism evidence="1 2">
    <name type="scientific">Aspergillus coremiiformis</name>
    <dbReference type="NCBI Taxonomy" id="138285"/>
    <lineage>
        <taxon>Eukaryota</taxon>
        <taxon>Fungi</taxon>
        <taxon>Dikarya</taxon>
        <taxon>Ascomycota</taxon>
        <taxon>Pezizomycotina</taxon>
        <taxon>Eurotiomycetes</taxon>
        <taxon>Eurotiomycetidae</taxon>
        <taxon>Eurotiales</taxon>
        <taxon>Aspergillaceae</taxon>
        <taxon>Aspergillus</taxon>
        <taxon>Aspergillus subgen. Circumdati</taxon>
    </lineage>
</organism>
<evidence type="ECO:0000313" key="2">
    <source>
        <dbReference type="Proteomes" id="UP000327118"/>
    </source>
</evidence>
<evidence type="ECO:0000313" key="1">
    <source>
        <dbReference type="EMBL" id="KAE8349093.1"/>
    </source>
</evidence>
<name>A0A5N6YVZ9_9EURO</name>
<keyword evidence="2" id="KW-1185">Reference proteome</keyword>
<proteinExistence type="predicted"/>